<evidence type="ECO:0000313" key="2">
    <source>
        <dbReference type="Proteomes" id="UP000219374"/>
    </source>
</evidence>
<dbReference type="InterPro" id="IPR004963">
    <property type="entry name" value="PAE/NOTUM"/>
</dbReference>
<accession>A0A286CVQ8</accession>
<name>A0A286CVQ8_9GAMM</name>
<dbReference type="PANTHER" id="PTHR21562">
    <property type="entry name" value="NOTUM-RELATED"/>
    <property type="match status" value="1"/>
</dbReference>
<dbReference type="Pfam" id="PF03283">
    <property type="entry name" value="PAE"/>
    <property type="match status" value="1"/>
</dbReference>
<gene>
    <name evidence="1" type="ORF">SAMN06296416_101136</name>
</gene>
<dbReference type="GO" id="GO:0016787">
    <property type="term" value="F:hydrolase activity"/>
    <property type="evidence" value="ECO:0007669"/>
    <property type="project" value="InterPro"/>
</dbReference>
<reference evidence="1 2" key="1">
    <citation type="submission" date="2017-09" db="EMBL/GenBank/DDBJ databases">
        <authorList>
            <person name="Ehlers B."/>
            <person name="Leendertz F.H."/>
        </authorList>
    </citation>
    <scope>NUCLEOTIDE SEQUENCE [LARGE SCALE GENOMIC DNA]</scope>
    <source>
        <strain evidence="1 2">CGMCC 1.10978</strain>
    </source>
</reference>
<evidence type="ECO:0000313" key="1">
    <source>
        <dbReference type="EMBL" id="SOD50467.1"/>
    </source>
</evidence>
<sequence length="468" mass="50901">MAVSGRIPVALTAAAVTLLVALPLKAEEGDYGFWQTLVNLVSPPKADNKVTAAQRQGPYPLLANPSGFSDGFSPGAYSQWQTVQLAPETGAVCGDGSPYKFFVNRVADTRNTIIYMEGGGACWDYASCSGQSGIRGARNPNGIPDDYMSLLNPGSSLVSPFVTRVSPFDAVKTQGWNMVYVPYCTGDIYSGDRVAVYDDPSGQNAPLIWHHNGLRNVRAVTGWLKDNLPRPTQMLSTGCSAGGAGSLTSYHPTRRDIAPTRGYLIDDSGPIFPTPANGDPAQFPSQPLMALIRNAWGLDAPGGPLPYLASGMPQFDLGELGSLYTALSAKYPADRLGHTHFWKDLNYSSYSYERFYPEIGDTPSQQAKEALIHARWDIDTARLAQRLNGLDNFGGYFPQYRALNESHCTTIVDFKNADIQAQNLQLKHFIDNVLDGQGKVLDASEEDDAADRAKPFNLLYWLVDQLLG</sequence>
<dbReference type="OrthoDB" id="9802991at2"/>
<dbReference type="AlphaFoldDB" id="A0A286CVQ8"/>
<dbReference type="Proteomes" id="UP000219374">
    <property type="component" value="Unassembled WGS sequence"/>
</dbReference>
<dbReference type="RefSeq" id="WP_097120727.1">
    <property type="nucleotide sequence ID" value="NZ_OCND01000001.1"/>
</dbReference>
<organism evidence="1 2">
    <name type="scientific">Pseudoxanthomonas wuyuanensis</name>
    <dbReference type="NCBI Taxonomy" id="1073196"/>
    <lineage>
        <taxon>Bacteria</taxon>
        <taxon>Pseudomonadati</taxon>
        <taxon>Pseudomonadota</taxon>
        <taxon>Gammaproteobacteria</taxon>
        <taxon>Lysobacterales</taxon>
        <taxon>Lysobacteraceae</taxon>
        <taxon>Pseudoxanthomonas</taxon>
    </lineage>
</organism>
<keyword evidence="2" id="KW-1185">Reference proteome</keyword>
<dbReference type="EMBL" id="OCND01000001">
    <property type="protein sequence ID" value="SOD50467.1"/>
    <property type="molecule type" value="Genomic_DNA"/>
</dbReference>
<protein>
    <submittedName>
        <fullName evidence="1">Pectinacetylesterase</fullName>
    </submittedName>
</protein>
<dbReference type="PANTHER" id="PTHR21562:SF83">
    <property type="entry name" value="PECTIN ACETYLESTERASE 4"/>
    <property type="match status" value="1"/>
</dbReference>
<proteinExistence type="predicted"/>